<comment type="caution">
    <text evidence="1">The sequence shown here is derived from an EMBL/GenBank/DDBJ whole genome shotgun (WGS) entry which is preliminary data.</text>
</comment>
<protein>
    <recommendedName>
        <fullName evidence="3">FBD domain-containing protein</fullName>
    </recommendedName>
</protein>
<evidence type="ECO:0000313" key="1">
    <source>
        <dbReference type="EMBL" id="TVU26429.1"/>
    </source>
</evidence>
<dbReference type="OrthoDB" id="690020at2759"/>
<dbReference type="PANTHER" id="PTHR34223">
    <property type="entry name" value="OS11G0201299 PROTEIN"/>
    <property type="match status" value="1"/>
</dbReference>
<feature type="non-terminal residue" evidence="1">
    <location>
        <position position="1"/>
    </location>
</feature>
<gene>
    <name evidence="1" type="ORF">EJB05_28976</name>
</gene>
<accession>A0A5J9URD3</accession>
<dbReference type="PANTHER" id="PTHR34223:SF22">
    <property type="entry name" value="OS11G0208300 PROTEIN"/>
    <property type="match status" value="1"/>
</dbReference>
<reference evidence="1 2" key="1">
    <citation type="journal article" date="2019" name="Sci. Rep.">
        <title>A high-quality genome of Eragrostis curvula grass provides insights into Poaceae evolution and supports new strategies to enhance forage quality.</title>
        <authorList>
            <person name="Carballo J."/>
            <person name="Santos B.A.C.M."/>
            <person name="Zappacosta D."/>
            <person name="Garbus I."/>
            <person name="Selva J.P."/>
            <person name="Gallo C.A."/>
            <person name="Diaz A."/>
            <person name="Albertini E."/>
            <person name="Caccamo M."/>
            <person name="Echenique V."/>
        </authorList>
    </citation>
    <scope>NUCLEOTIDE SEQUENCE [LARGE SCALE GENOMIC DNA]</scope>
    <source>
        <strain evidence="2">cv. Victoria</strain>
        <tissue evidence="1">Leaf</tissue>
    </source>
</reference>
<dbReference type="Proteomes" id="UP000324897">
    <property type="component" value="Chromosome 2"/>
</dbReference>
<evidence type="ECO:0008006" key="3">
    <source>
        <dbReference type="Google" id="ProtNLM"/>
    </source>
</evidence>
<dbReference type="EMBL" id="RWGY01000013">
    <property type="protein sequence ID" value="TVU26429.1"/>
    <property type="molecule type" value="Genomic_DNA"/>
</dbReference>
<proteinExistence type="predicted"/>
<dbReference type="InterPro" id="IPR053197">
    <property type="entry name" value="F-box_SCFL_complex_component"/>
</dbReference>
<organism evidence="1 2">
    <name type="scientific">Eragrostis curvula</name>
    <name type="common">weeping love grass</name>
    <dbReference type="NCBI Taxonomy" id="38414"/>
    <lineage>
        <taxon>Eukaryota</taxon>
        <taxon>Viridiplantae</taxon>
        <taxon>Streptophyta</taxon>
        <taxon>Embryophyta</taxon>
        <taxon>Tracheophyta</taxon>
        <taxon>Spermatophyta</taxon>
        <taxon>Magnoliopsida</taxon>
        <taxon>Liliopsida</taxon>
        <taxon>Poales</taxon>
        <taxon>Poaceae</taxon>
        <taxon>PACMAD clade</taxon>
        <taxon>Chloridoideae</taxon>
        <taxon>Eragrostideae</taxon>
        <taxon>Eragrostidinae</taxon>
        <taxon>Eragrostis</taxon>
    </lineage>
</organism>
<evidence type="ECO:0000313" key="2">
    <source>
        <dbReference type="Proteomes" id="UP000324897"/>
    </source>
</evidence>
<dbReference type="AlphaFoldDB" id="A0A5J9URD3"/>
<keyword evidence="2" id="KW-1185">Reference proteome</keyword>
<sequence>LPRRTAPPHPAEPPEPGLVAGAEVALSSPSYAFYPPNFCLLPVQYIFRRDLRWCPTFTKLKTLLLNDYWCYPVDCRALACILEHTPVLEKLTVLFSSQVESKYKLEMKGRLDPKERSVGISERLQVVEIKCEAVN</sequence>
<name>A0A5J9URD3_9POAL</name>